<keyword evidence="3" id="KW-1003">Cell membrane</keyword>
<evidence type="ECO:0000256" key="6">
    <source>
        <dbReference type="ARBA" id="ARBA00023136"/>
    </source>
</evidence>
<gene>
    <name evidence="8" type="ORF">KZO38_03010</name>
</gene>
<dbReference type="CDD" id="cd13127">
    <property type="entry name" value="MATE_tuaB_like"/>
    <property type="match status" value="1"/>
</dbReference>
<organism evidence="8 9">
    <name type="scientific">Hoylesella nanceiensis</name>
    <dbReference type="NCBI Taxonomy" id="425941"/>
    <lineage>
        <taxon>Bacteria</taxon>
        <taxon>Pseudomonadati</taxon>
        <taxon>Bacteroidota</taxon>
        <taxon>Bacteroidia</taxon>
        <taxon>Bacteroidales</taxon>
        <taxon>Prevotellaceae</taxon>
        <taxon>Hoylesella</taxon>
    </lineage>
</organism>
<protein>
    <submittedName>
        <fullName evidence="8">Lipopolysaccharide biosynthesis protein</fullName>
    </submittedName>
</protein>
<feature type="transmembrane region" description="Helical" evidence="7">
    <location>
        <begin position="412"/>
        <end position="434"/>
    </location>
</feature>
<comment type="similarity">
    <text evidence="2">Belongs to the polysaccharide synthase family.</text>
</comment>
<feature type="transmembrane region" description="Helical" evidence="7">
    <location>
        <begin position="355"/>
        <end position="377"/>
    </location>
</feature>
<name>A0ABS6YAY8_9BACT</name>
<evidence type="ECO:0000256" key="4">
    <source>
        <dbReference type="ARBA" id="ARBA00022692"/>
    </source>
</evidence>
<reference evidence="8 9" key="1">
    <citation type="submission" date="2021-07" db="EMBL/GenBank/DDBJ databases">
        <title>Genomic diversity and antimicrobial resistance of Prevotella spp. isolated from chronic lung disease airways.</title>
        <authorList>
            <person name="Webb K.A."/>
            <person name="Olagoke O.S."/>
            <person name="Baird T."/>
            <person name="Neill J."/>
            <person name="Pham A."/>
            <person name="Wells T.J."/>
            <person name="Ramsay K.A."/>
            <person name="Bell S.C."/>
            <person name="Sarovich D.S."/>
            <person name="Price E.P."/>
        </authorList>
    </citation>
    <scope>NUCLEOTIDE SEQUENCE [LARGE SCALE GENOMIC DNA]</scope>
    <source>
        <strain evidence="8 9">SCHI0011.S.12</strain>
    </source>
</reference>
<dbReference type="RefSeq" id="WP_219479703.1">
    <property type="nucleotide sequence ID" value="NZ_JABZTF010000001.1"/>
</dbReference>
<feature type="transmembrane region" description="Helical" evidence="7">
    <location>
        <begin position="149"/>
        <end position="167"/>
    </location>
</feature>
<keyword evidence="6 7" id="KW-0472">Membrane</keyword>
<feature type="transmembrane region" description="Helical" evidence="7">
    <location>
        <begin position="118"/>
        <end position="137"/>
    </location>
</feature>
<evidence type="ECO:0000256" key="1">
    <source>
        <dbReference type="ARBA" id="ARBA00004651"/>
    </source>
</evidence>
<feature type="transmembrane region" description="Helical" evidence="7">
    <location>
        <begin position="44"/>
        <end position="68"/>
    </location>
</feature>
<keyword evidence="4 7" id="KW-0812">Transmembrane</keyword>
<evidence type="ECO:0000256" key="3">
    <source>
        <dbReference type="ARBA" id="ARBA00022475"/>
    </source>
</evidence>
<feature type="transmembrane region" description="Helical" evidence="7">
    <location>
        <begin position="80"/>
        <end position="103"/>
    </location>
</feature>
<comment type="subcellular location">
    <subcellularLocation>
        <location evidence="1">Cell membrane</location>
        <topology evidence="1">Multi-pass membrane protein</topology>
    </subcellularLocation>
</comment>
<dbReference type="EMBL" id="JAHXCT010000002">
    <property type="protein sequence ID" value="MBW4768731.1"/>
    <property type="molecule type" value="Genomic_DNA"/>
</dbReference>
<dbReference type="InterPro" id="IPR050833">
    <property type="entry name" value="Poly_Biosynth_Transport"/>
</dbReference>
<evidence type="ECO:0000256" key="7">
    <source>
        <dbReference type="SAM" id="Phobius"/>
    </source>
</evidence>
<dbReference type="Proteomes" id="UP000788426">
    <property type="component" value="Unassembled WGS sequence"/>
</dbReference>
<dbReference type="PANTHER" id="PTHR30250">
    <property type="entry name" value="PST FAMILY PREDICTED COLANIC ACID TRANSPORTER"/>
    <property type="match status" value="1"/>
</dbReference>
<comment type="caution">
    <text evidence="8">The sequence shown here is derived from an EMBL/GenBank/DDBJ whole genome shotgun (WGS) entry which is preliminary data.</text>
</comment>
<keyword evidence="5 7" id="KW-1133">Transmembrane helix</keyword>
<feature type="transmembrane region" description="Helical" evidence="7">
    <location>
        <begin position="383"/>
        <end position="400"/>
    </location>
</feature>
<feature type="transmembrane region" description="Helical" evidence="7">
    <location>
        <begin position="440"/>
        <end position="459"/>
    </location>
</feature>
<sequence length="481" mass="54214">MATLKEKTTKGLLWGGMNNAVQQLVGVIFGIILGRILFTEDYGMMAMISIFSLIATTLQNSGFTTAIANLKAPTSAHYNAVFWFNIIMGASLYLLLFFCAPLIGDYYRNDKLVPLCRYAFLSIVIASFGTAQSAFLFKNMMAEQQAKAGMIAVLLSSITGVVMAYNGMAYWSLATQGLVYVLMNTLIVWYFSPWRPTWKNINFSPLRSMFKFSFKILATSITTHVNNNILNIVLGHYFSTHAVGIYNQAYQWNSKCFMLAQNMVNQVAQPMLVDLKDDESRQIFAFRKLMRFTSFVSFPLLLGFGMVAKEFILVSIKAKWLESAELIQILCFSGATIPLSTLLSNMIISKGKSNIYFYCTLGLGVVQIIIMSLLWVYGIRVMVIAYTLLNIAWLFVWFFFTNRLTNYSLWNFLKDVVPFGATALVMAVIAYCLTASLHNPWLLIVSRLAIACTLYVVALKLMHAQILNESIAFLRSKILKK</sequence>
<accession>A0ABS6YAY8</accession>
<evidence type="ECO:0000313" key="9">
    <source>
        <dbReference type="Proteomes" id="UP000788426"/>
    </source>
</evidence>
<dbReference type="Pfam" id="PF13440">
    <property type="entry name" value="Polysacc_synt_3"/>
    <property type="match status" value="1"/>
</dbReference>
<evidence type="ECO:0000313" key="8">
    <source>
        <dbReference type="EMBL" id="MBW4768731.1"/>
    </source>
</evidence>
<keyword evidence="9" id="KW-1185">Reference proteome</keyword>
<dbReference type="PANTHER" id="PTHR30250:SF10">
    <property type="entry name" value="LIPOPOLYSACCHARIDE BIOSYNTHESIS PROTEIN WZXC"/>
    <property type="match status" value="1"/>
</dbReference>
<feature type="transmembrane region" description="Helical" evidence="7">
    <location>
        <begin position="289"/>
        <end position="307"/>
    </location>
</feature>
<feature type="transmembrane region" description="Helical" evidence="7">
    <location>
        <begin position="173"/>
        <end position="191"/>
    </location>
</feature>
<feature type="transmembrane region" description="Helical" evidence="7">
    <location>
        <begin position="20"/>
        <end position="38"/>
    </location>
</feature>
<proteinExistence type="inferred from homology"/>
<evidence type="ECO:0000256" key="2">
    <source>
        <dbReference type="ARBA" id="ARBA00007430"/>
    </source>
</evidence>
<evidence type="ECO:0000256" key="5">
    <source>
        <dbReference type="ARBA" id="ARBA00022989"/>
    </source>
</evidence>
<feature type="transmembrane region" description="Helical" evidence="7">
    <location>
        <begin position="327"/>
        <end position="348"/>
    </location>
</feature>